<name>A0ACA9QI98_9GLOM</name>
<sequence length="72" mass="8429">IEETITIENRSHLKKVCKEKISDTQQHTYTLVKINDFNVEIDIKEEVELDQNPNKEDIEEACMASPKIIKEK</sequence>
<evidence type="ECO:0000313" key="1">
    <source>
        <dbReference type="EMBL" id="CAG8752539.1"/>
    </source>
</evidence>
<protein>
    <submittedName>
        <fullName evidence="1">15382_t:CDS:1</fullName>
    </submittedName>
</protein>
<feature type="non-terminal residue" evidence="1">
    <location>
        <position position="72"/>
    </location>
</feature>
<dbReference type="EMBL" id="CAJVPT010053985">
    <property type="protein sequence ID" value="CAG8752539.1"/>
    <property type="molecule type" value="Genomic_DNA"/>
</dbReference>
<comment type="caution">
    <text evidence="1">The sequence shown here is derived from an EMBL/GenBank/DDBJ whole genome shotgun (WGS) entry which is preliminary data.</text>
</comment>
<evidence type="ECO:0000313" key="2">
    <source>
        <dbReference type="Proteomes" id="UP000789525"/>
    </source>
</evidence>
<dbReference type="Proteomes" id="UP000789525">
    <property type="component" value="Unassembled WGS sequence"/>
</dbReference>
<keyword evidence="2" id="KW-1185">Reference proteome</keyword>
<proteinExistence type="predicted"/>
<reference evidence="1" key="1">
    <citation type="submission" date="2021-06" db="EMBL/GenBank/DDBJ databases">
        <authorList>
            <person name="Kallberg Y."/>
            <person name="Tangrot J."/>
            <person name="Rosling A."/>
        </authorList>
    </citation>
    <scope>NUCLEOTIDE SEQUENCE</scope>
    <source>
        <strain evidence="1">CL356</strain>
    </source>
</reference>
<gene>
    <name evidence="1" type="ORF">ACOLOM_LOCUS12773</name>
</gene>
<organism evidence="1 2">
    <name type="scientific">Acaulospora colombiana</name>
    <dbReference type="NCBI Taxonomy" id="27376"/>
    <lineage>
        <taxon>Eukaryota</taxon>
        <taxon>Fungi</taxon>
        <taxon>Fungi incertae sedis</taxon>
        <taxon>Mucoromycota</taxon>
        <taxon>Glomeromycotina</taxon>
        <taxon>Glomeromycetes</taxon>
        <taxon>Diversisporales</taxon>
        <taxon>Acaulosporaceae</taxon>
        <taxon>Acaulospora</taxon>
    </lineage>
</organism>
<feature type="non-terminal residue" evidence="1">
    <location>
        <position position="1"/>
    </location>
</feature>
<accession>A0ACA9QI98</accession>